<dbReference type="CDD" id="cd09274">
    <property type="entry name" value="RNase_HI_RT_Ty3"/>
    <property type="match status" value="1"/>
</dbReference>
<dbReference type="Gramene" id="GBG61977">
    <property type="protein sequence ID" value="GBG61977"/>
    <property type="gene ID" value="CBR_g26140"/>
</dbReference>
<feature type="domain" description="Integrase zinc-binding" evidence="10">
    <location>
        <begin position="709"/>
        <end position="763"/>
    </location>
</feature>
<feature type="region of interest" description="Disordered" evidence="8">
    <location>
        <begin position="242"/>
        <end position="278"/>
    </location>
</feature>
<protein>
    <recommendedName>
        <fullName evidence="13">Reverse transcriptase RNase H-like domain-containing protein</fullName>
    </recommendedName>
</protein>
<keyword evidence="5" id="KW-0378">Hydrolase</keyword>
<evidence type="ECO:0000256" key="8">
    <source>
        <dbReference type="SAM" id="MobiDB-lite"/>
    </source>
</evidence>
<evidence type="ECO:0000256" key="3">
    <source>
        <dbReference type="ARBA" id="ARBA00022722"/>
    </source>
</evidence>
<sequence>MFRRLRERQQEQRRARAAEASKTLVSEAGATAAMASAAMVTSAQQTSQAGSSGAVGSTVAQTVSQSIGIMASQAAVLTPEDVAIQQAALQEAQLQRALGEIKAEKEKMIRRRARMQRRGADIEELELMDLTHMDADVKVVRRALLGVIETQEHQTTILQDIQQSLAVLAGRAQAAPSPAGPGAWPVPYPPFYVPPGTGVSPYVAPSTVAIVSLGMPLSGGVTAGSSLQVPVQTVFTPSPSQVAVTTQPVQPQGTQPQQLAQQPVSPGPQPGVMQGPGQTQWVPKTAIAAPKPFTGDKRGEDLDTCLRAVPVYVRCKLTLPHEEVLVAASYPEGSAARWLSGLVQLQGYGHDFRVWAAAQKLEDFLKMVEERWHDPQEAQRATDAILTLHTRQFKSVREATDVVERLICVPRVRFDPQVLLTSYLRCFSQPLRNQLAKEANINMRNFPSFSKVAPDLEAKIGHGQAPTTDGRKKTLPPNWKAKGRLMFVDNDGSTIEVDNNFQEGVGSEAGNIDASEGGVVAAVSQKDESRDGECPVAHLSRQLLPAERNYIVDEREVLVLIYAVEKWRHHLHGHTFTVLTDNSVLAAFQTKSKLTYRQARWWHDLSEFDFTIKKISGESNRVADALSRWPDLQCEDRKLSAISAPTIHPAFLDEYRRAYTQCPEFQSIYADLQAGKSVPNFQLDPSGLLYWLGRQGTRTPHLCVPSTGQLRVRAVAKCHDQRAAGHLGVFKTLDRLYRHYYWEPHRPFTKEYVRTCRIYQEANIPNHPPYGLLQPLPIPTQRWTSVPWTSSVLFVPLLHEATTPSSSLSAG</sequence>
<feature type="region of interest" description="Disordered" evidence="8">
    <location>
        <begin position="1"/>
        <end position="23"/>
    </location>
</feature>
<dbReference type="GO" id="GO:0004519">
    <property type="term" value="F:endonuclease activity"/>
    <property type="evidence" value="ECO:0007669"/>
    <property type="project" value="UniProtKB-KW"/>
</dbReference>
<feature type="coiled-coil region" evidence="7">
    <location>
        <begin position="84"/>
        <end position="118"/>
    </location>
</feature>
<dbReference type="InterPro" id="IPR041588">
    <property type="entry name" value="Integrase_H2C2"/>
</dbReference>
<dbReference type="SUPFAM" id="SSF56672">
    <property type="entry name" value="DNA/RNA polymerases"/>
    <property type="match status" value="1"/>
</dbReference>
<organism evidence="11 12">
    <name type="scientific">Chara braunii</name>
    <name type="common">Braun's stonewort</name>
    <dbReference type="NCBI Taxonomy" id="69332"/>
    <lineage>
        <taxon>Eukaryota</taxon>
        <taxon>Viridiplantae</taxon>
        <taxon>Streptophyta</taxon>
        <taxon>Charophyceae</taxon>
        <taxon>Charales</taxon>
        <taxon>Characeae</taxon>
        <taxon>Chara</taxon>
    </lineage>
</organism>
<evidence type="ECO:0000256" key="1">
    <source>
        <dbReference type="ARBA" id="ARBA00022679"/>
    </source>
</evidence>
<dbReference type="AlphaFoldDB" id="A0A388JW38"/>
<accession>A0A388JW38</accession>
<dbReference type="GO" id="GO:0003964">
    <property type="term" value="F:RNA-directed DNA polymerase activity"/>
    <property type="evidence" value="ECO:0007669"/>
    <property type="project" value="UniProtKB-KW"/>
</dbReference>
<evidence type="ECO:0008006" key="13">
    <source>
        <dbReference type="Google" id="ProtNLM"/>
    </source>
</evidence>
<evidence type="ECO:0000256" key="2">
    <source>
        <dbReference type="ARBA" id="ARBA00022695"/>
    </source>
</evidence>
<dbReference type="PANTHER" id="PTHR37984">
    <property type="entry name" value="PROTEIN CBG26694"/>
    <property type="match status" value="1"/>
</dbReference>
<dbReference type="InterPro" id="IPR043502">
    <property type="entry name" value="DNA/RNA_pol_sf"/>
</dbReference>
<dbReference type="PANTHER" id="PTHR37984:SF5">
    <property type="entry name" value="PROTEIN NYNRIN-LIKE"/>
    <property type="match status" value="1"/>
</dbReference>
<keyword evidence="4" id="KW-0255">Endonuclease</keyword>
<evidence type="ECO:0000313" key="11">
    <source>
        <dbReference type="EMBL" id="GBG61977.1"/>
    </source>
</evidence>
<evidence type="ECO:0000256" key="7">
    <source>
        <dbReference type="SAM" id="Coils"/>
    </source>
</evidence>
<keyword evidence="6" id="KW-0695">RNA-directed DNA polymerase</keyword>
<evidence type="ECO:0000313" key="12">
    <source>
        <dbReference type="Proteomes" id="UP000265515"/>
    </source>
</evidence>
<dbReference type="EMBL" id="BFEA01000024">
    <property type="protein sequence ID" value="GBG61977.1"/>
    <property type="molecule type" value="Genomic_DNA"/>
</dbReference>
<keyword evidence="12" id="KW-1185">Reference proteome</keyword>
<evidence type="ECO:0000256" key="5">
    <source>
        <dbReference type="ARBA" id="ARBA00022801"/>
    </source>
</evidence>
<proteinExistence type="predicted"/>
<dbReference type="InterPro" id="IPR041373">
    <property type="entry name" value="RT_RNaseH"/>
</dbReference>
<keyword evidence="7" id="KW-0175">Coiled coil</keyword>
<reference evidence="11 12" key="1">
    <citation type="journal article" date="2018" name="Cell">
        <title>The Chara Genome: Secondary Complexity and Implications for Plant Terrestrialization.</title>
        <authorList>
            <person name="Nishiyama T."/>
            <person name="Sakayama H."/>
            <person name="Vries J.D."/>
            <person name="Buschmann H."/>
            <person name="Saint-Marcoux D."/>
            <person name="Ullrich K.K."/>
            <person name="Haas F.B."/>
            <person name="Vanderstraeten L."/>
            <person name="Becker D."/>
            <person name="Lang D."/>
            <person name="Vosolsobe S."/>
            <person name="Rombauts S."/>
            <person name="Wilhelmsson P.K.I."/>
            <person name="Janitza P."/>
            <person name="Kern R."/>
            <person name="Heyl A."/>
            <person name="Rumpler F."/>
            <person name="Villalobos L.I.A.C."/>
            <person name="Clay J.M."/>
            <person name="Skokan R."/>
            <person name="Toyoda A."/>
            <person name="Suzuki Y."/>
            <person name="Kagoshima H."/>
            <person name="Schijlen E."/>
            <person name="Tajeshwar N."/>
            <person name="Catarino B."/>
            <person name="Hetherington A.J."/>
            <person name="Saltykova A."/>
            <person name="Bonnot C."/>
            <person name="Breuninger H."/>
            <person name="Symeonidi A."/>
            <person name="Radhakrishnan G.V."/>
            <person name="Van Nieuwerburgh F."/>
            <person name="Deforce D."/>
            <person name="Chang C."/>
            <person name="Karol K.G."/>
            <person name="Hedrich R."/>
            <person name="Ulvskov P."/>
            <person name="Glockner G."/>
            <person name="Delwiche C.F."/>
            <person name="Petrasek J."/>
            <person name="Van de Peer Y."/>
            <person name="Friml J."/>
            <person name="Beilby M."/>
            <person name="Dolan L."/>
            <person name="Kohara Y."/>
            <person name="Sugano S."/>
            <person name="Fujiyama A."/>
            <person name="Delaux P.-M."/>
            <person name="Quint M."/>
            <person name="TheiBen G."/>
            <person name="Hagemann M."/>
            <person name="Harholt J."/>
            <person name="Dunand C."/>
            <person name="Zachgo S."/>
            <person name="Langdale J."/>
            <person name="Maumus F."/>
            <person name="Straeten D.V.D."/>
            <person name="Gould S.B."/>
            <person name="Rensing S.A."/>
        </authorList>
    </citation>
    <scope>NUCLEOTIDE SEQUENCE [LARGE SCALE GENOMIC DNA]</scope>
    <source>
        <strain evidence="11 12">S276</strain>
    </source>
</reference>
<dbReference type="InterPro" id="IPR050951">
    <property type="entry name" value="Retrovirus_Pol_polyprotein"/>
</dbReference>
<keyword evidence="1" id="KW-0808">Transferase</keyword>
<evidence type="ECO:0000259" key="10">
    <source>
        <dbReference type="Pfam" id="PF17921"/>
    </source>
</evidence>
<comment type="caution">
    <text evidence="11">The sequence shown here is derived from an EMBL/GenBank/DDBJ whole genome shotgun (WGS) entry which is preliminary data.</text>
</comment>
<dbReference type="Proteomes" id="UP000265515">
    <property type="component" value="Unassembled WGS sequence"/>
</dbReference>
<evidence type="ECO:0000256" key="4">
    <source>
        <dbReference type="ARBA" id="ARBA00022759"/>
    </source>
</evidence>
<dbReference type="GO" id="GO:0016787">
    <property type="term" value="F:hydrolase activity"/>
    <property type="evidence" value="ECO:0007669"/>
    <property type="project" value="UniProtKB-KW"/>
</dbReference>
<dbReference type="Pfam" id="PF17917">
    <property type="entry name" value="RT_RNaseH"/>
    <property type="match status" value="1"/>
</dbReference>
<gene>
    <name evidence="11" type="ORF">CBR_g26140</name>
</gene>
<feature type="compositionally biased region" description="Basic and acidic residues" evidence="8">
    <location>
        <begin position="7"/>
        <end position="19"/>
    </location>
</feature>
<keyword evidence="2" id="KW-0548">Nucleotidyltransferase</keyword>
<evidence type="ECO:0000259" key="9">
    <source>
        <dbReference type="Pfam" id="PF17917"/>
    </source>
</evidence>
<dbReference type="Gene3D" id="1.10.340.70">
    <property type="match status" value="1"/>
</dbReference>
<evidence type="ECO:0000256" key="6">
    <source>
        <dbReference type="ARBA" id="ARBA00022918"/>
    </source>
</evidence>
<name>A0A388JW38_CHABU</name>
<keyword evidence="3" id="KW-0540">Nuclease</keyword>
<dbReference type="Pfam" id="PF17921">
    <property type="entry name" value="Integrase_H2C2"/>
    <property type="match status" value="1"/>
</dbReference>
<feature type="domain" description="Reverse transcriptase RNase H-like" evidence="9">
    <location>
        <begin position="512"/>
        <end position="608"/>
    </location>
</feature>
<dbReference type="OrthoDB" id="1436587at2759"/>